<reference evidence="1 2" key="1">
    <citation type="submission" date="2015-01" db="EMBL/GenBank/DDBJ databases">
        <title>Evolution of Trichinella species and genotypes.</title>
        <authorList>
            <person name="Korhonen P.K."/>
            <person name="Edoardo P."/>
            <person name="Giuseppe L.R."/>
            <person name="Gasser R.B."/>
        </authorList>
    </citation>
    <scope>NUCLEOTIDE SEQUENCE [LARGE SCALE GENOMIC DNA]</scope>
    <source>
        <strain evidence="1">ISS470</strain>
    </source>
</reference>
<dbReference type="EMBL" id="JYDT01000219">
    <property type="protein sequence ID" value="KRY81561.1"/>
    <property type="molecule type" value="Genomic_DNA"/>
</dbReference>
<feature type="non-terminal residue" evidence="1">
    <location>
        <position position="88"/>
    </location>
</feature>
<dbReference type="Proteomes" id="UP000054995">
    <property type="component" value="Unassembled WGS sequence"/>
</dbReference>
<sequence>MSTTRKRKALSLEQKLEVYRLMDSGELFRKIAETTDVDLRSVVPSLKLRMTAINASITYIHFEKLKTFDYPKIRYLKDPQKFCVQIIR</sequence>
<name>A0A0V1F5V7_TRIPS</name>
<dbReference type="OrthoDB" id="10496465at2759"/>
<dbReference type="AlphaFoldDB" id="A0A0V1F5V7"/>
<accession>A0A0V1F5V7</accession>
<evidence type="ECO:0008006" key="3">
    <source>
        <dbReference type="Google" id="ProtNLM"/>
    </source>
</evidence>
<comment type="caution">
    <text evidence="1">The sequence shown here is derived from an EMBL/GenBank/DDBJ whole genome shotgun (WGS) entry which is preliminary data.</text>
</comment>
<keyword evidence="2" id="KW-1185">Reference proteome</keyword>
<evidence type="ECO:0000313" key="1">
    <source>
        <dbReference type="EMBL" id="KRY81561.1"/>
    </source>
</evidence>
<protein>
    <recommendedName>
        <fullName evidence="3">HTH psq-type domain-containing protein</fullName>
    </recommendedName>
</protein>
<gene>
    <name evidence="1" type="ORF">T4D_9954</name>
</gene>
<proteinExistence type="predicted"/>
<organism evidence="1 2">
    <name type="scientific">Trichinella pseudospiralis</name>
    <name type="common">Parasitic roundworm</name>
    <dbReference type="NCBI Taxonomy" id="6337"/>
    <lineage>
        <taxon>Eukaryota</taxon>
        <taxon>Metazoa</taxon>
        <taxon>Ecdysozoa</taxon>
        <taxon>Nematoda</taxon>
        <taxon>Enoplea</taxon>
        <taxon>Dorylaimia</taxon>
        <taxon>Trichinellida</taxon>
        <taxon>Trichinellidae</taxon>
        <taxon>Trichinella</taxon>
    </lineage>
</organism>
<evidence type="ECO:0000313" key="2">
    <source>
        <dbReference type="Proteomes" id="UP000054995"/>
    </source>
</evidence>